<dbReference type="Pfam" id="PF00903">
    <property type="entry name" value="Glyoxalase"/>
    <property type="match status" value="2"/>
</dbReference>
<sequence length="273" mass="29428">MADAPRTTAETIREAAMAEFTGYDEGTPCWVDLMCPDLEQAKHFYEPVFGWEYTDTGPEYGNYTMATKNGKVIAGLAPSQPGQPAPPAWVTYLWADDADAVAGRVVKADGNVFMGPMDVPGAGRMALALDSTGAAFGIWQGREHRGAQLANEPGSFTWNENLNDDPGKARAFYERVFGYTYERLPDWPGEYHTFKVKDQVRGGVGAKPAQIPPGTPNFWNTYFSVADTDETVAAATRAGGSVGLEPMDTPVGRMAVLMDPAGAQFSIISVPKG</sequence>
<dbReference type="PANTHER" id="PTHR33993:SF14">
    <property type="entry name" value="GB|AAF24581.1"/>
    <property type="match status" value="1"/>
</dbReference>
<organism evidence="2 3">
    <name type="scientific">Actinocrinis puniceicyclus</name>
    <dbReference type="NCBI Taxonomy" id="977794"/>
    <lineage>
        <taxon>Bacteria</taxon>
        <taxon>Bacillati</taxon>
        <taxon>Actinomycetota</taxon>
        <taxon>Actinomycetes</taxon>
        <taxon>Catenulisporales</taxon>
        <taxon>Actinospicaceae</taxon>
        <taxon>Actinocrinis</taxon>
    </lineage>
</organism>
<dbReference type="InterPro" id="IPR052164">
    <property type="entry name" value="Anthracycline_SecMetBiosynth"/>
</dbReference>
<dbReference type="CDD" id="cd07247">
    <property type="entry name" value="SgaA_N_like"/>
    <property type="match status" value="2"/>
</dbReference>
<reference evidence="2" key="1">
    <citation type="submission" date="2021-04" db="EMBL/GenBank/DDBJ databases">
        <title>Genome based classification of Actinospica acidithermotolerans sp. nov., an actinobacterium isolated from an Indonesian hot spring.</title>
        <authorList>
            <person name="Kusuma A.B."/>
            <person name="Putra K.E."/>
            <person name="Nafisah S."/>
            <person name="Loh J."/>
            <person name="Nouioui I."/>
            <person name="Goodfellow M."/>
        </authorList>
    </citation>
    <scope>NUCLEOTIDE SEQUENCE</scope>
    <source>
        <strain evidence="2">DSM 45618</strain>
    </source>
</reference>
<name>A0A8J8BDW4_9ACTN</name>
<dbReference type="Gene3D" id="3.10.180.10">
    <property type="entry name" value="2,3-Dihydroxybiphenyl 1,2-Dioxygenase, domain 1"/>
    <property type="match status" value="2"/>
</dbReference>
<dbReference type="Proteomes" id="UP000677913">
    <property type="component" value="Unassembled WGS sequence"/>
</dbReference>
<feature type="domain" description="VOC" evidence="1">
    <location>
        <begin position="155"/>
        <end position="270"/>
    </location>
</feature>
<accession>A0A8J8BDW4</accession>
<dbReference type="PROSITE" id="PS51819">
    <property type="entry name" value="VOC"/>
    <property type="match status" value="2"/>
</dbReference>
<dbReference type="InterPro" id="IPR037523">
    <property type="entry name" value="VOC_core"/>
</dbReference>
<evidence type="ECO:0000313" key="2">
    <source>
        <dbReference type="EMBL" id="MBS2965708.1"/>
    </source>
</evidence>
<protein>
    <submittedName>
        <fullName evidence="2">VOC family protein</fullName>
    </submittedName>
</protein>
<dbReference type="EMBL" id="JAGSXH010000097">
    <property type="protein sequence ID" value="MBS2965708.1"/>
    <property type="molecule type" value="Genomic_DNA"/>
</dbReference>
<gene>
    <name evidence="2" type="ORF">KGA66_21835</name>
</gene>
<evidence type="ECO:0000259" key="1">
    <source>
        <dbReference type="PROSITE" id="PS51819"/>
    </source>
</evidence>
<dbReference type="InterPro" id="IPR029068">
    <property type="entry name" value="Glyas_Bleomycin-R_OHBP_Dase"/>
</dbReference>
<dbReference type="AlphaFoldDB" id="A0A8J8BDW4"/>
<feature type="domain" description="VOC" evidence="1">
    <location>
        <begin position="27"/>
        <end position="141"/>
    </location>
</feature>
<keyword evidence="3" id="KW-1185">Reference proteome</keyword>
<proteinExistence type="predicted"/>
<comment type="caution">
    <text evidence="2">The sequence shown here is derived from an EMBL/GenBank/DDBJ whole genome shotgun (WGS) entry which is preliminary data.</text>
</comment>
<dbReference type="PANTHER" id="PTHR33993">
    <property type="entry name" value="GLYOXALASE-RELATED"/>
    <property type="match status" value="1"/>
</dbReference>
<dbReference type="RefSeq" id="WP_211470061.1">
    <property type="nucleotide sequence ID" value="NZ_JAGSXH010000097.1"/>
</dbReference>
<dbReference type="InterPro" id="IPR004360">
    <property type="entry name" value="Glyas_Fos-R_dOase_dom"/>
</dbReference>
<evidence type="ECO:0000313" key="3">
    <source>
        <dbReference type="Proteomes" id="UP000677913"/>
    </source>
</evidence>
<dbReference type="SUPFAM" id="SSF54593">
    <property type="entry name" value="Glyoxalase/Bleomycin resistance protein/Dihydroxybiphenyl dioxygenase"/>
    <property type="match status" value="2"/>
</dbReference>